<protein>
    <submittedName>
        <fullName evidence="6">Putative PIRIN-like protein</fullName>
    </submittedName>
</protein>
<sequence length="284" mass="31127">MSTSNIATNTTTRIKQIVQGMAASDGAGVKLKRVLGQPSLKRLDPFLMLDEFGSEDAQDYIAGFPKHPHRGFQTVTYMLNGKMGHKDSTGNEGVIEDGGLQWMNAGKGIIHEEIPMQIEGKMRGFQLWVNLPAAEKMSAPGYQDIPTANIPELSSEKGSLIRVLAGNYEGQEGAVTTQAVKPQFFDFHLVANESLTVATQNTHNGFLYVYEGELEVAGKKLKKGELGVLDFTNELVLDTKVETRVILVSGEPINEPIVQYGPFVMNSQEEINQALRDFQQGVLA</sequence>
<dbReference type="InterPro" id="IPR012093">
    <property type="entry name" value="Pirin"/>
</dbReference>
<dbReference type="RefSeq" id="WP_014109021.1">
    <property type="nucleotide sequence ID" value="NC_016041.1"/>
</dbReference>
<evidence type="ECO:0000256" key="2">
    <source>
        <dbReference type="PIRSR" id="PIRSR006232-1"/>
    </source>
</evidence>
<accession>G4QLP1</accession>
<keyword evidence="2" id="KW-0408">Iron</keyword>
<dbReference type="EMBL" id="CP003060">
    <property type="protein sequence ID" value="AEP30147.1"/>
    <property type="molecule type" value="Genomic_DNA"/>
</dbReference>
<gene>
    <name evidence="6" type="ordered locus">GNIT_2038</name>
</gene>
<dbReference type="SUPFAM" id="SSF51182">
    <property type="entry name" value="RmlC-like cupins"/>
    <property type="match status" value="1"/>
</dbReference>
<dbReference type="Gene3D" id="2.60.120.10">
    <property type="entry name" value="Jelly Rolls"/>
    <property type="match status" value="2"/>
</dbReference>
<feature type="binding site" evidence="2">
    <location>
        <position position="113"/>
    </location>
    <ligand>
        <name>Fe cation</name>
        <dbReference type="ChEBI" id="CHEBI:24875"/>
    </ligand>
</feature>
<evidence type="ECO:0000259" key="5">
    <source>
        <dbReference type="Pfam" id="PF05726"/>
    </source>
</evidence>
<feature type="binding site" evidence="2">
    <location>
        <position position="67"/>
    </location>
    <ligand>
        <name>Fe cation</name>
        <dbReference type="ChEBI" id="CHEBI:24875"/>
    </ligand>
</feature>
<dbReference type="PANTHER" id="PTHR13903">
    <property type="entry name" value="PIRIN-RELATED"/>
    <property type="match status" value="1"/>
</dbReference>
<dbReference type="PIRSF" id="PIRSF006232">
    <property type="entry name" value="Pirin"/>
    <property type="match status" value="1"/>
</dbReference>
<keyword evidence="7" id="KW-1185">Reference proteome</keyword>
<evidence type="ECO:0000256" key="3">
    <source>
        <dbReference type="RuleBase" id="RU003457"/>
    </source>
</evidence>
<dbReference type="InterPro" id="IPR008778">
    <property type="entry name" value="Pirin_C_dom"/>
</dbReference>
<dbReference type="OrthoDB" id="9780903at2"/>
<dbReference type="eggNOG" id="COG1741">
    <property type="taxonomic scope" value="Bacteria"/>
</dbReference>
<evidence type="ECO:0000313" key="6">
    <source>
        <dbReference type="EMBL" id="AEP30147.1"/>
    </source>
</evidence>
<dbReference type="PANTHER" id="PTHR13903:SF8">
    <property type="entry name" value="PIRIN"/>
    <property type="match status" value="1"/>
</dbReference>
<keyword evidence="2" id="KW-0479">Metal-binding</keyword>
<feature type="domain" description="Pirin C-terminal" evidence="5">
    <location>
        <begin position="185"/>
        <end position="282"/>
    </location>
</feature>
<dbReference type="GO" id="GO:0046872">
    <property type="term" value="F:metal ion binding"/>
    <property type="evidence" value="ECO:0007669"/>
    <property type="project" value="UniProtKB-KW"/>
</dbReference>
<dbReference type="STRING" id="1085623.GNIT_2038"/>
<organism evidence="6 7">
    <name type="scientific">Glaciecola nitratireducens (strain JCM 12485 / KCTC 12276 / FR1064)</name>
    <dbReference type="NCBI Taxonomy" id="1085623"/>
    <lineage>
        <taxon>Bacteria</taxon>
        <taxon>Pseudomonadati</taxon>
        <taxon>Pseudomonadota</taxon>
        <taxon>Gammaproteobacteria</taxon>
        <taxon>Alteromonadales</taxon>
        <taxon>Alteromonadaceae</taxon>
        <taxon>Brumicola</taxon>
    </lineage>
</organism>
<dbReference type="Proteomes" id="UP000009282">
    <property type="component" value="Chromosome"/>
</dbReference>
<dbReference type="KEGG" id="gni:GNIT_2038"/>
<dbReference type="Pfam" id="PF05726">
    <property type="entry name" value="Pirin_C"/>
    <property type="match status" value="1"/>
</dbReference>
<name>G4QLP1_GLANF</name>
<evidence type="ECO:0000313" key="7">
    <source>
        <dbReference type="Proteomes" id="UP000009282"/>
    </source>
</evidence>
<evidence type="ECO:0000259" key="4">
    <source>
        <dbReference type="Pfam" id="PF02678"/>
    </source>
</evidence>
<evidence type="ECO:0000256" key="1">
    <source>
        <dbReference type="ARBA" id="ARBA00008416"/>
    </source>
</evidence>
<reference evidence="6 7" key="1">
    <citation type="journal article" date="2011" name="J. Bacteriol.">
        <title>Complete genome sequence of seawater bacterium Glaciecola nitratireducens FR1064T.</title>
        <authorList>
            <person name="Bian F."/>
            <person name="Qin Q.L."/>
            <person name="Xie B.B."/>
            <person name="Shu Y.L."/>
            <person name="Zhang X.Y."/>
            <person name="Yu Y."/>
            <person name="Chen B."/>
            <person name="Chen X.L."/>
            <person name="Zhou B.C."/>
            <person name="Zhang Y.Z."/>
        </authorList>
    </citation>
    <scope>NUCLEOTIDE SEQUENCE [LARGE SCALE GENOMIC DNA]</scope>
    <source>
        <strain evidence="7">JCM 12485 / KCTC 12276 / FR1064</strain>
    </source>
</reference>
<feature type="binding site" evidence="2">
    <location>
        <position position="111"/>
    </location>
    <ligand>
        <name>Fe cation</name>
        <dbReference type="ChEBI" id="CHEBI:24875"/>
    </ligand>
</feature>
<comment type="cofactor">
    <cofactor evidence="2">
        <name>Fe cation</name>
        <dbReference type="ChEBI" id="CHEBI:24875"/>
    </cofactor>
    <text evidence="2">Binds 1 Fe cation per subunit.</text>
</comment>
<dbReference type="InterPro" id="IPR014710">
    <property type="entry name" value="RmlC-like_jellyroll"/>
</dbReference>
<dbReference type="Pfam" id="PF02678">
    <property type="entry name" value="Pirin"/>
    <property type="match status" value="1"/>
</dbReference>
<dbReference type="InterPro" id="IPR011051">
    <property type="entry name" value="RmlC_Cupin_sf"/>
</dbReference>
<dbReference type="InterPro" id="IPR003829">
    <property type="entry name" value="Pirin_N_dom"/>
</dbReference>
<proteinExistence type="inferred from homology"/>
<dbReference type="HOGENOM" id="CLU_045717_5_0_6"/>
<comment type="similarity">
    <text evidence="1 3">Belongs to the pirin family.</text>
</comment>
<feature type="domain" description="Pirin N-terminal" evidence="4">
    <location>
        <begin position="29"/>
        <end position="129"/>
    </location>
</feature>
<dbReference type="CDD" id="cd02909">
    <property type="entry name" value="cupin_pirin_N"/>
    <property type="match status" value="1"/>
</dbReference>
<feature type="binding site" evidence="2">
    <location>
        <position position="69"/>
    </location>
    <ligand>
        <name>Fe cation</name>
        <dbReference type="ChEBI" id="CHEBI:24875"/>
    </ligand>
</feature>
<dbReference type="AlphaFoldDB" id="G4QLP1"/>
<dbReference type="CDD" id="cd02247">
    <property type="entry name" value="cupin_pirin_C"/>
    <property type="match status" value="1"/>
</dbReference>